<accession>A0A0E9RZH0</accession>
<proteinExistence type="predicted"/>
<reference evidence="1" key="1">
    <citation type="submission" date="2014-11" db="EMBL/GenBank/DDBJ databases">
        <authorList>
            <person name="Amaro Gonzalez C."/>
        </authorList>
    </citation>
    <scope>NUCLEOTIDE SEQUENCE</scope>
</reference>
<evidence type="ECO:0000313" key="1">
    <source>
        <dbReference type="EMBL" id="JAH34634.1"/>
    </source>
</evidence>
<sequence>MTSRTRMLVSTRLHQHSCSTAQSLGYLSAFNRQPKSG</sequence>
<reference evidence="1" key="2">
    <citation type="journal article" date="2015" name="Fish Shellfish Immunol.">
        <title>Early steps in the European eel (Anguilla anguilla)-Vibrio vulnificus interaction in the gills: Role of the RtxA13 toxin.</title>
        <authorList>
            <person name="Callol A."/>
            <person name="Pajuelo D."/>
            <person name="Ebbesson L."/>
            <person name="Teles M."/>
            <person name="MacKenzie S."/>
            <person name="Amaro C."/>
        </authorList>
    </citation>
    <scope>NUCLEOTIDE SEQUENCE</scope>
</reference>
<name>A0A0E9RZH0_ANGAN</name>
<dbReference type="AlphaFoldDB" id="A0A0E9RZH0"/>
<dbReference type="EMBL" id="GBXM01073943">
    <property type="protein sequence ID" value="JAH34634.1"/>
    <property type="molecule type" value="Transcribed_RNA"/>
</dbReference>
<protein>
    <submittedName>
        <fullName evidence="1">Uncharacterized protein</fullName>
    </submittedName>
</protein>
<organism evidence="1">
    <name type="scientific">Anguilla anguilla</name>
    <name type="common">European freshwater eel</name>
    <name type="synonym">Muraena anguilla</name>
    <dbReference type="NCBI Taxonomy" id="7936"/>
    <lineage>
        <taxon>Eukaryota</taxon>
        <taxon>Metazoa</taxon>
        <taxon>Chordata</taxon>
        <taxon>Craniata</taxon>
        <taxon>Vertebrata</taxon>
        <taxon>Euteleostomi</taxon>
        <taxon>Actinopterygii</taxon>
        <taxon>Neopterygii</taxon>
        <taxon>Teleostei</taxon>
        <taxon>Anguilliformes</taxon>
        <taxon>Anguillidae</taxon>
        <taxon>Anguilla</taxon>
    </lineage>
</organism>